<dbReference type="InterPro" id="IPR027267">
    <property type="entry name" value="AH/BAR_dom_sf"/>
</dbReference>
<dbReference type="GO" id="GO:0035091">
    <property type="term" value="F:phosphatidylinositol binding"/>
    <property type="evidence" value="ECO:0007669"/>
    <property type="project" value="InterPro"/>
</dbReference>
<dbReference type="InterPro" id="IPR015404">
    <property type="entry name" value="Vps5_C"/>
</dbReference>
<dbReference type="PANTHER" id="PTHR46979">
    <property type="entry name" value="SORTING NEXIN-41"/>
    <property type="match status" value="1"/>
</dbReference>
<dbReference type="GO" id="GO:0006914">
    <property type="term" value="P:autophagy"/>
    <property type="evidence" value="ECO:0007669"/>
    <property type="project" value="UniProtKB-KW"/>
</dbReference>
<keyword evidence="8" id="KW-0472">Membrane</keyword>
<evidence type="ECO:0000259" key="10">
    <source>
        <dbReference type="PROSITE" id="PS50195"/>
    </source>
</evidence>
<comment type="subcellular location">
    <subcellularLocation>
        <location evidence="1">Endosome membrane</location>
        <topology evidence="1">Peripheral membrane protein</topology>
    </subcellularLocation>
</comment>
<dbReference type="SMART" id="SM00312">
    <property type="entry name" value="PX"/>
    <property type="match status" value="1"/>
</dbReference>
<dbReference type="Proteomes" id="UP000034182">
    <property type="component" value="Unassembled WGS sequence"/>
</dbReference>
<dbReference type="PROSITE" id="PS50195">
    <property type="entry name" value="PX"/>
    <property type="match status" value="1"/>
</dbReference>
<evidence type="ECO:0000256" key="6">
    <source>
        <dbReference type="ARBA" id="ARBA00023006"/>
    </source>
</evidence>
<dbReference type="SUPFAM" id="SSF64268">
    <property type="entry name" value="PX domain"/>
    <property type="match status" value="1"/>
</dbReference>
<accession>A0A0G2DW11</accession>
<protein>
    <submittedName>
        <fullName evidence="11">Putative sorting nexin-41</fullName>
    </submittedName>
</protein>
<dbReference type="GO" id="GO:0015031">
    <property type="term" value="P:protein transport"/>
    <property type="evidence" value="ECO:0007669"/>
    <property type="project" value="UniProtKB-KW"/>
</dbReference>
<evidence type="ECO:0000313" key="12">
    <source>
        <dbReference type="Proteomes" id="UP000034182"/>
    </source>
</evidence>
<name>A0A0G2DW11_9PEZI</name>
<sequence length="437" mass="49630">MWDDEDNNPYGSFERHDASPSQVGHFGSPGGFRPMTPPSEASSPPFGSPEYITHRRDLSDVEYDDEPQEPQRIEPKKGGYDSRIEQILYENPQLPILITDAGKSAEGGGKYIVYAIRTGDLEVRRRYSEFASLRNVLVNLHPTLVIPPIPEKHTTADYVAKPMKAKEDVGIIELRKRMLAVFLNRCRRMQEIFGRFPPTAQNLSEEELDPYFVNFEASSKELEALLQGSMEKVNRRALAHLNSWGSDMAELGARYNAFALNEQSRTLSQAIEKMGQAVDSTYIQTGELSSSLSAGFAEPMRESAQFAGIVRDVLRYRILKRVQEEMTKEELDRKRHLLQSLEQSEAEAKRIEQYLNQSGGAPPRRSNSTLEVAEKDVKDASVGVLRDLKRFQSEKEEDLRRYMIAFAKCHIEWAKRNQASWEEAKAEIQNIQAAAVE</sequence>
<dbReference type="Pfam" id="PF09325">
    <property type="entry name" value="Vps5"/>
    <property type="match status" value="1"/>
</dbReference>
<evidence type="ECO:0000256" key="8">
    <source>
        <dbReference type="ARBA" id="ARBA00023136"/>
    </source>
</evidence>
<reference evidence="11 12" key="1">
    <citation type="submission" date="2015-03" db="EMBL/GenBank/DDBJ databases">
        <authorList>
            <person name="Morales-Cruz A."/>
            <person name="Amrine K.C."/>
            <person name="Cantu D."/>
        </authorList>
    </citation>
    <scope>NUCLEOTIDE SEQUENCE [LARGE SCALE GENOMIC DNA]</scope>
    <source>
        <strain evidence="11">DS831</strain>
    </source>
</reference>
<feature type="region of interest" description="Disordered" evidence="9">
    <location>
        <begin position="1"/>
        <end position="79"/>
    </location>
</feature>
<dbReference type="Gene3D" id="1.20.1270.60">
    <property type="entry name" value="Arfaptin homology (AH) domain/BAR domain"/>
    <property type="match status" value="1"/>
</dbReference>
<keyword evidence="7" id="KW-0446">Lipid-binding</keyword>
<dbReference type="Pfam" id="PF00787">
    <property type="entry name" value="PX"/>
    <property type="match status" value="1"/>
</dbReference>
<organism evidence="11 12">
    <name type="scientific">Diplodia seriata</name>
    <dbReference type="NCBI Taxonomy" id="420778"/>
    <lineage>
        <taxon>Eukaryota</taxon>
        <taxon>Fungi</taxon>
        <taxon>Dikarya</taxon>
        <taxon>Ascomycota</taxon>
        <taxon>Pezizomycotina</taxon>
        <taxon>Dothideomycetes</taxon>
        <taxon>Dothideomycetes incertae sedis</taxon>
        <taxon>Botryosphaeriales</taxon>
        <taxon>Botryosphaeriaceae</taxon>
        <taxon>Diplodia</taxon>
    </lineage>
</organism>
<comment type="caution">
    <text evidence="11">The sequence shown here is derived from an EMBL/GenBank/DDBJ whole genome shotgun (WGS) entry which is preliminary data.</text>
</comment>
<evidence type="ECO:0000256" key="4">
    <source>
        <dbReference type="ARBA" id="ARBA00022753"/>
    </source>
</evidence>
<comment type="similarity">
    <text evidence="2">Belongs to the sorting nexin family.</text>
</comment>
<feature type="compositionally biased region" description="Basic and acidic residues" evidence="9">
    <location>
        <begin position="69"/>
        <end position="79"/>
    </location>
</feature>
<dbReference type="GO" id="GO:0010008">
    <property type="term" value="C:endosome membrane"/>
    <property type="evidence" value="ECO:0007669"/>
    <property type="project" value="UniProtKB-SubCell"/>
</dbReference>
<dbReference type="InterPro" id="IPR036871">
    <property type="entry name" value="PX_dom_sf"/>
</dbReference>
<reference evidence="11 12" key="2">
    <citation type="submission" date="2015-05" db="EMBL/GenBank/DDBJ databases">
        <title>Distinctive expansion of gene families associated with plant cell wall degradation and secondary metabolism in the genomes of grapevine trunk pathogens.</title>
        <authorList>
            <person name="Lawrence D.P."/>
            <person name="Travadon R."/>
            <person name="Rolshausen P.E."/>
            <person name="Baumgartner K."/>
        </authorList>
    </citation>
    <scope>NUCLEOTIDE SEQUENCE [LARGE SCALE GENOMIC DNA]</scope>
    <source>
        <strain evidence="11">DS831</strain>
    </source>
</reference>
<keyword evidence="6" id="KW-0072">Autophagy</keyword>
<evidence type="ECO:0000256" key="1">
    <source>
        <dbReference type="ARBA" id="ARBA00004481"/>
    </source>
</evidence>
<evidence type="ECO:0000256" key="5">
    <source>
        <dbReference type="ARBA" id="ARBA00022927"/>
    </source>
</evidence>
<keyword evidence="4" id="KW-0967">Endosome</keyword>
<dbReference type="InterPro" id="IPR051079">
    <property type="entry name" value="Sorting_Nexin_Autophagy"/>
</dbReference>
<feature type="domain" description="PX" evidence="10">
    <location>
        <begin position="92"/>
        <end position="219"/>
    </location>
</feature>
<proteinExistence type="inferred from homology"/>
<evidence type="ECO:0000313" key="11">
    <source>
        <dbReference type="EMBL" id="KKY15122.1"/>
    </source>
</evidence>
<dbReference type="CDD" id="cd06867">
    <property type="entry name" value="PX_SNX41_42"/>
    <property type="match status" value="1"/>
</dbReference>
<gene>
    <name evidence="11" type="ORF">UCDDS831_g07848</name>
</gene>
<evidence type="ECO:0000256" key="3">
    <source>
        <dbReference type="ARBA" id="ARBA00022448"/>
    </source>
</evidence>
<dbReference type="AlphaFoldDB" id="A0A0G2DW11"/>
<dbReference type="GO" id="GO:0005829">
    <property type="term" value="C:cytosol"/>
    <property type="evidence" value="ECO:0007669"/>
    <property type="project" value="GOC"/>
</dbReference>
<keyword evidence="3" id="KW-0813">Transport</keyword>
<dbReference type="GO" id="GO:0042147">
    <property type="term" value="P:retrograde transport, endosome to Golgi"/>
    <property type="evidence" value="ECO:0007669"/>
    <property type="project" value="InterPro"/>
</dbReference>
<dbReference type="Gene3D" id="3.30.1520.10">
    <property type="entry name" value="Phox-like domain"/>
    <property type="match status" value="1"/>
</dbReference>
<dbReference type="PANTHER" id="PTHR46979:SF2">
    <property type="entry name" value="SORTING NEXIN-41"/>
    <property type="match status" value="1"/>
</dbReference>
<keyword evidence="5" id="KW-0653">Protein transport</keyword>
<evidence type="ECO:0000256" key="2">
    <source>
        <dbReference type="ARBA" id="ARBA00010883"/>
    </source>
</evidence>
<dbReference type="InterPro" id="IPR044106">
    <property type="entry name" value="PX_Snx41/Atg20"/>
</dbReference>
<dbReference type="InterPro" id="IPR001683">
    <property type="entry name" value="PX_dom"/>
</dbReference>
<evidence type="ECO:0000256" key="7">
    <source>
        <dbReference type="ARBA" id="ARBA00023121"/>
    </source>
</evidence>
<dbReference type="EMBL" id="LAQI01000202">
    <property type="protein sequence ID" value="KKY15122.1"/>
    <property type="molecule type" value="Genomic_DNA"/>
</dbReference>
<evidence type="ECO:0000256" key="9">
    <source>
        <dbReference type="SAM" id="MobiDB-lite"/>
    </source>
</evidence>